<protein>
    <submittedName>
        <fullName evidence="2">Uncharacterized protein</fullName>
    </submittedName>
</protein>
<feature type="region of interest" description="Disordered" evidence="1">
    <location>
        <begin position="242"/>
        <end position="567"/>
    </location>
</feature>
<feature type="region of interest" description="Disordered" evidence="1">
    <location>
        <begin position="186"/>
        <end position="221"/>
    </location>
</feature>
<accession>A0AAD4H010</accession>
<gene>
    <name evidence="2" type="ORF">FE257_007725</name>
</gene>
<evidence type="ECO:0000313" key="3">
    <source>
        <dbReference type="Proteomes" id="UP001194746"/>
    </source>
</evidence>
<feature type="region of interest" description="Disordered" evidence="1">
    <location>
        <begin position="907"/>
        <end position="941"/>
    </location>
</feature>
<comment type="caution">
    <text evidence="2">The sequence shown here is derived from an EMBL/GenBank/DDBJ whole genome shotgun (WGS) entry which is preliminary data.</text>
</comment>
<evidence type="ECO:0000256" key="1">
    <source>
        <dbReference type="SAM" id="MobiDB-lite"/>
    </source>
</evidence>
<feature type="compositionally biased region" description="Basic and acidic residues" evidence="1">
    <location>
        <begin position="309"/>
        <end position="321"/>
    </location>
</feature>
<reference evidence="2" key="2">
    <citation type="submission" date="2020-02" db="EMBL/GenBank/DDBJ databases">
        <authorList>
            <person name="Gilchrist C.L.M."/>
            <person name="Chooi Y.-H."/>
        </authorList>
    </citation>
    <scope>NUCLEOTIDE SEQUENCE</scope>
    <source>
        <strain evidence="2">MST-FP2251</strain>
    </source>
</reference>
<feature type="compositionally biased region" description="Low complexity" evidence="1">
    <location>
        <begin position="497"/>
        <end position="510"/>
    </location>
</feature>
<proteinExistence type="predicted"/>
<feature type="compositionally biased region" description="Low complexity" evidence="1">
    <location>
        <begin position="524"/>
        <end position="537"/>
    </location>
</feature>
<dbReference type="PANTHER" id="PTHR34251:SF1">
    <property type="entry name" value="LEUCINE, GLUTAMATE AND LYSINE RICH 1"/>
    <property type="match status" value="1"/>
</dbReference>
<feature type="compositionally biased region" description="Polar residues" evidence="1">
    <location>
        <begin position="408"/>
        <end position="427"/>
    </location>
</feature>
<reference evidence="2" key="1">
    <citation type="journal article" date="2019" name="Beilstein J. Org. Chem.">
        <title>Nanangenines: drimane sesquiterpenoids as the dominant metabolite cohort of a novel Australian fungus, Aspergillus nanangensis.</title>
        <authorList>
            <person name="Lacey H.J."/>
            <person name="Gilchrist C.L.M."/>
            <person name="Crombie A."/>
            <person name="Kalaitzis J.A."/>
            <person name="Vuong D."/>
            <person name="Rutledge P.J."/>
            <person name="Turner P."/>
            <person name="Pitt J.I."/>
            <person name="Lacey E."/>
            <person name="Chooi Y.H."/>
            <person name="Piggott A.M."/>
        </authorList>
    </citation>
    <scope>NUCLEOTIDE SEQUENCE</scope>
    <source>
        <strain evidence="2">MST-FP2251</strain>
    </source>
</reference>
<feature type="compositionally biased region" description="Basic and acidic residues" evidence="1">
    <location>
        <begin position="267"/>
        <end position="282"/>
    </location>
</feature>
<organism evidence="2 3">
    <name type="scientific">Aspergillus nanangensis</name>
    <dbReference type="NCBI Taxonomy" id="2582783"/>
    <lineage>
        <taxon>Eukaryota</taxon>
        <taxon>Fungi</taxon>
        <taxon>Dikarya</taxon>
        <taxon>Ascomycota</taxon>
        <taxon>Pezizomycotina</taxon>
        <taxon>Eurotiomycetes</taxon>
        <taxon>Eurotiomycetidae</taxon>
        <taxon>Eurotiales</taxon>
        <taxon>Aspergillaceae</taxon>
        <taxon>Aspergillus</taxon>
        <taxon>Aspergillus subgen. Circumdati</taxon>
    </lineage>
</organism>
<name>A0AAD4H010_ASPNN</name>
<feature type="compositionally biased region" description="Polar residues" evidence="1">
    <location>
        <begin position="212"/>
        <end position="221"/>
    </location>
</feature>
<evidence type="ECO:0000313" key="2">
    <source>
        <dbReference type="EMBL" id="KAF9894223.1"/>
    </source>
</evidence>
<dbReference type="Gene3D" id="1.10.287.1490">
    <property type="match status" value="1"/>
</dbReference>
<dbReference type="PANTHER" id="PTHR34251">
    <property type="entry name" value="LEUCINE-, GLUTAMATE- AND LYSINE-RICH PROTEIN 1"/>
    <property type="match status" value="1"/>
</dbReference>
<keyword evidence="3" id="KW-1185">Reference proteome</keyword>
<feature type="compositionally biased region" description="Polar residues" evidence="1">
    <location>
        <begin position="514"/>
        <end position="523"/>
    </location>
</feature>
<dbReference type="InterPro" id="IPR038799">
    <property type="entry name" value="LEKR1"/>
</dbReference>
<feature type="compositionally biased region" description="Basic and acidic residues" evidence="1">
    <location>
        <begin position="913"/>
        <end position="941"/>
    </location>
</feature>
<sequence>MARPNPITPGTSYLNIAAIRNEINVIDGENTSEGHINGICNAILIWVFDANSGYITRPHDPHGPYGRRGGYSDFHTLESNGGQKYSLILLHSMGGNLWGEGPQSMASILAVSKLVRFFRYHDPTKSVRKWRPTEHWSNVKGTRNRPNNSFDLMNNVAEVMRALRWIPHWQHVGVVYQNLGTYHSPTMAGSGKKNKGKTGGKQKNKKGKSQEGPESQNQQSDLSFELQEPAPLDPFQHLEAEAETQHQHTETQPLLDSVPEVPPEPELAPKEPSELEELHTVVEDASAAPETVNLPSPLADINEGQLDLSTHEPKYVEDARGEPNPFCESNWGEVGASDTPFEELQPSDNNLDTQGYAAEPPEQSPVTAPQSPLFATGPASVPLPSPSFSEARLVTASPDSNHHAPEPNSHTTPSNPFFAPTIQSPIYQSFGHRSRPASPASRTGSPITAAIASPTFRPISPATRSHFHPRVSSPFSKPATHIPQALSPPPRGVSPMAAPALPAEVAALPVDEAASSQQVTTPESLPASPLQQPSPAQNAVSPVFQDVSPVQNPPSPSNNPVSPVPNIASPVQKLISPVPKSASPVPKVSSPLARSAYMSPVMSPHATPPGYPPAIPSAPPSRAPSFATAYHSPAMAPTGYMPQYAYYHHPPPNMPTPRGSMEQPNSAASFQALRDLAYANGHGMNTKGTISPPDHDEPIELLQRIQDAIPDINRLLSSYKNTKGKLHARDVEFRHVTTQHEQDLMHKDFYIEALQNQMRKTANESAEESAKLKNIVNELRMELGNLEEKRKDFEERLEDAEKSKEELSMLKNDLEGQITALNASIQEAQDVHEKEMERRRQETEESLATQKQELTDLFEEIRAEDEKVAAEALESMKAGYETEKQQMQESRDALEADYNTKVTELESTQIELEDSREQHAKEAEELRQAHSAEVESLRNSHEEKVADMEQHWAAERTDFEQRLAGKIEECDGWERENKKLEEDNVLKEQQLQRAVEGMRMTIDNLDQDCDRLRKTLHSLGEATDLKSTKGDSFFLDCFSELSRLIVSLSKEHFAYLAIDPPKDILSKLPPELPSFLDNTPASRELRSAYVQHVISKTLTYRIFHPFLFTLGRRYDKADTFFQMLSMDIRRKSVRREAFWRQQTLKAAYTTSDAKQSINVVAAVIVDEVVDHLKHFADPRKLDSLVLGLRKIVKLAAETWRFARVERELVLASLPAPEAHVGANYDWQEYGSPKEGKVSCKQDPSRHVILRTFPRIVREAAHGDFAEDQEKANSCFYSHGGVLYSDSPVVMARLQELAKKSTDALTGGDDILQPERCAIEGSACFGGGPTEGEQGVKA</sequence>
<dbReference type="Proteomes" id="UP001194746">
    <property type="component" value="Unassembled WGS sequence"/>
</dbReference>
<feature type="compositionally biased region" description="Basic residues" evidence="1">
    <location>
        <begin position="192"/>
        <end position="207"/>
    </location>
</feature>
<dbReference type="EMBL" id="VCAU01000004">
    <property type="protein sequence ID" value="KAF9894223.1"/>
    <property type="molecule type" value="Genomic_DNA"/>
</dbReference>